<sequence>MGDTNENFPTVTHPNITTLSVSGSSISIILFLQHVKLPALSKLVLHDTETNNDAPQEDDALIILTLIGYSRCSLTSLSLLDIPATDNRLAYLL</sequence>
<name>A0A5C3LJD4_COPMA</name>
<organism evidence="1 2">
    <name type="scientific">Coprinopsis marcescibilis</name>
    <name type="common">Agaric fungus</name>
    <name type="synonym">Psathyrella marcescibilis</name>
    <dbReference type="NCBI Taxonomy" id="230819"/>
    <lineage>
        <taxon>Eukaryota</taxon>
        <taxon>Fungi</taxon>
        <taxon>Dikarya</taxon>
        <taxon>Basidiomycota</taxon>
        <taxon>Agaricomycotina</taxon>
        <taxon>Agaricomycetes</taxon>
        <taxon>Agaricomycetidae</taxon>
        <taxon>Agaricales</taxon>
        <taxon>Agaricineae</taxon>
        <taxon>Psathyrellaceae</taxon>
        <taxon>Coprinopsis</taxon>
    </lineage>
</organism>
<gene>
    <name evidence="1" type="ORF">FA15DRAFT_665141</name>
</gene>
<dbReference type="AlphaFoldDB" id="A0A5C3LJD4"/>
<evidence type="ECO:0008006" key="3">
    <source>
        <dbReference type="Google" id="ProtNLM"/>
    </source>
</evidence>
<protein>
    <recommendedName>
        <fullName evidence="3">F-box domain-containing protein</fullName>
    </recommendedName>
</protein>
<dbReference type="Proteomes" id="UP000307440">
    <property type="component" value="Unassembled WGS sequence"/>
</dbReference>
<accession>A0A5C3LJD4</accession>
<evidence type="ECO:0000313" key="1">
    <source>
        <dbReference type="EMBL" id="TFK28701.1"/>
    </source>
</evidence>
<evidence type="ECO:0000313" key="2">
    <source>
        <dbReference type="Proteomes" id="UP000307440"/>
    </source>
</evidence>
<dbReference type="EMBL" id="ML210154">
    <property type="protein sequence ID" value="TFK28701.1"/>
    <property type="molecule type" value="Genomic_DNA"/>
</dbReference>
<reference evidence="1 2" key="1">
    <citation type="journal article" date="2019" name="Nat. Ecol. Evol.">
        <title>Megaphylogeny resolves global patterns of mushroom evolution.</title>
        <authorList>
            <person name="Varga T."/>
            <person name="Krizsan K."/>
            <person name="Foldi C."/>
            <person name="Dima B."/>
            <person name="Sanchez-Garcia M."/>
            <person name="Sanchez-Ramirez S."/>
            <person name="Szollosi G.J."/>
            <person name="Szarkandi J.G."/>
            <person name="Papp V."/>
            <person name="Albert L."/>
            <person name="Andreopoulos W."/>
            <person name="Angelini C."/>
            <person name="Antonin V."/>
            <person name="Barry K.W."/>
            <person name="Bougher N.L."/>
            <person name="Buchanan P."/>
            <person name="Buyck B."/>
            <person name="Bense V."/>
            <person name="Catcheside P."/>
            <person name="Chovatia M."/>
            <person name="Cooper J."/>
            <person name="Damon W."/>
            <person name="Desjardin D."/>
            <person name="Finy P."/>
            <person name="Geml J."/>
            <person name="Haridas S."/>
            <person name="Hughes K."/>
            <person name="Justo A."/>
            <person name="Karasinski D."/>
            <person name="Kautmanova I."/>
            <person name="Kiss B."/>
            <person name="Kocsube S."/>
            <person name="Kotiranta H."/>
            <person name="LaButti K.M."/>
            <person name="Lechner B.E."/>
            <person name="Liimatainen K."/>
            <person name="Lipzen A."/>
            <person name="Lukacs Z."/>
            <person name="Mihaltcheva S."/>
            <person name="Morgado L.N."/>
            <person name="Niskanen T."/>
            <person name="Noordeloos M.E."/>
            <person name="Ohm R.A."/>
            <person name="Ortiz-Santana B."/>
            <person name="Ovrebo C."/>
            <person name="Racz N."/>
            <person name="Riley R."/>
            <person name="Savchenko A."/>
            <person name="Shiryaev A."/>
            <person name="Soop K."/>
            <person name="Spirin V."/>
            <person name="Szebenyi C."/>
            <person name="Tomsovsky M."/>
            <person name="Tulloss R.E."/>
            <person name="Uehling J."/>
            <person name="Grigoriev I.V."/>
            <person name="Vagvolgyi C."/>
            <person name="Papp T."/>
            <person name="Martin F.M."/>
            <person name="Miettinen O."/>
            <person name="Hibbett D.S."/>
            <person name="Nagy L.G."/>
        </authorList>
    </citation>
    <scope>NUCLEOTIDE SEQUENCE [LARGE SCALE GENOMIC DNA]</scope>
    <source>
        <strain evidence="1 2">CBS 121175</strain>
    </source>
</reference>
<proteinExistence type="predicted"/>
<keyword evidence="2" id="KW-1185">Reference proteome</keyword>